<dbReference type="GO" id="GO:0016020">
    <property type="term" value="C:membrane"/>
    <property type="evidence" value="ECO:0007669"/>
    <property type="project" value="InterPro"/>
</dbReference>
<feature type="non-terminal residue" evidence="2">
    <location>
        <position position="1"/>
    </location>
</feature>
<feature type="non-terminal residue" evidence="2">
    <location>
        <position position="1102"/>
    </location>
</feature>
<proteinExistence type="predicted"/>
<dbReference type="Proteomes" id="UP000030699">
    <property type="component" value="Unassembled WGS sequence"/>
</dbReference>
<dbReference type="InterPro" id="IPR008602">
    <property type="entry name" value="Duffy-antigen-binding"/>
</dbReference>
<reference evidence="2 3" key="1">
    <citation type="submission" date="2013-02" db="EMBL/GenBank/DDBJ databases">
        <title>The Genome Annotation of Plasmodium falciparum MaliPS096_E11.</title>
        <authorList>
            <consortium name="The Broad Institute Genome Sequencing Platform"/>
            <consortium name="The Broad Institute Genome Sequencing Center for Infectious Disease"/>
            <person name="Neafsey D."/>
            <person name="Hoffman S."/>
            <person name="Volkman S."/>
            <person name="Rosenthal P."/>
            <person name="Walker B."/>
            <person name="Young S.K."/>
            <person name="Zeng Q."/>
            <person name="Gargeya S."/>
            <person name="Fitzgerald M."/>
            <person name="Haas B."/>
            <person name="Abouelleil A."/>
            <person name="Allen A.W."/>
            <person name="Alvarado L."/>
            <person name="Arachchi H.M."/>
            <person name="Berlin A.M."/>
            <person name="Chapman S.B."/>
            <person name="Gainer-Dewar J."/>
            <person name="Goldberg J."/>
            <person name="Griggs A."/>
            <person name="Gujja S."/>
            <person name="Hansen M."/>
            <person name="Howarth C."/>
            <person name="Imamovic A."/>
            <person name="Ireland A."/>
            <person name="Larimer J."/>
            <person name="McCowan C."/>
            <person name="Murphy C."/>
            <person name="Pearson M."/>
            <person name="Poon T.W."/>
            <person name="Priest M."/>
            <person name="Roberts A."/>
            <person name="Saif S."/>
            <person name="Shea T."/>
            <person name="Sisk P."/>
            <person name="Sykes S."/>
            <person name="Wortman J."/>
            <person name="Nusbaum C."/>
            <person name="Birren B."/>
        </authorList>
    </citation>
    <scope>NUCLEOTIDE SEQUENCE [LARGE SCALE GENOMIC DNA]</scope>
    <source>
        <strain evidence="2 3">MaliPS096_E11</strain>
    </source>
</reference>
<feature type="domain" description="Duffy-antigen binding" evidence="1">
    <location>
        <begin position="879"/>
        <end position="1053"/>
    </location>
</feature>
<organism evidence="2 3">
    <name type="scientific">Plasmodium falciparum MaliPS096_E11</name>
    <dbReference type="NCBI Taxonomy" id="1036727"/>
    <lineage>
        <taxon>Eukaryota</taxon>
        <taxon>Sar</taxon>
        <taxon>Alveolata</taxon>
        <taxon>Apicomplexa</taxon>
        <taxon>Aconoidasida</taxon>
        <taxon>Haemosporida</taxon>
        <taxon>Plasmodiidae</taxon>
        <taxon>Plasmodium</taxon>
        <taxon>Plasmodium (Laverania)</taxon>
    </lineage>
</organism>
<sequence length="1102" mass="127923">NATTNPCAKSRDYNKHATVKQIAQYYKRIAHKQLNERAGRSALKGDATKGKYMSSLSEKRLYEICKITKDNSNAKREFSKHPCAGKDREKKLFELKDVWKTGTDVQMSHKDVFMPPRREHFCTSNLEFLDTDYIPFIYYGAKVINDSFLGDVLLSAKSEADKIIDMYPKNNGQNDKEGICRAIRYSFADIGDIIKGTDLWEANPGEKNTQRRLETVFGKIKKQFNGKYTHEEAKPPYRQLRADWWEANRHQVWKAMKCAIKEFNDTSVSTQSNGYCGYSDHTPLDDYIPQRLRWMTEWAEWYCKMQKEAYDKLKQDCIGCTGKDRDCNKSGKCGKCTISCENYKKFINTWQTQWKEMEQKYESLYKEAQENDNSSHKSTTEQDKYVVEFLSQLQKANNGDKTGVDTVYSTAAGYVHQEAPYMECQGQKHFCDEKHEEYAFKNPPNGYDVVCKCKDRPEQQIKKKEVEDACKIVETLLSQKGENDTIGNCKGKYKNVRYPEWKCNSQIDPKYTGACMPPRRQKLCIHFLAHKSETPNLNTQEDLRKAFIKSAAAEIFFSWYKYKKDNNNVVDFQNQLKKGEIPDDFKRQMFYTFGDYRDLCLGNDLGNAHDTKNISVMVTSILNKEPNSQSVGQRDDKAKRETWWNGIKNDVWNGMLCSLEKVAGKTGALTNKDTYNYKTVTFTEDPSGPNLQTFATRPQFLRWFTEWGEEFCAERQKKEAKVKEYCKKEYEGCEKDKNVTACAKACEEYKKYITDKNSEYTNQEGKFKYDKSQKKQGYNDISNDDASEYLKDKCLDSQCNCMDKVKNISNYWETPHTTYDDNSLQKKCSCPPPPCEIVDGILGNISSKGYVEGCKTKYMTTSSGIGWECNNSVEKGNQGACIPPRRRKLYVYDLKTLSGEVTQVQLREAFIKCAAIETFFAWHKFKKIKEKEDKEQHTEELMYISPEPDKLNKDLKKGEVPEEFKRQLFYTFGDYRDILFGKDMSKGMGELNDKINKVFANGGGKIPSGRKITPKEWWEQNAKDIWEGMLCALSYNTETKEMDKDVRTQLIENSKNKYLEVTFIGGFNSDKTSTINNTTTKLTDFVKRPPYFRWLEEWADEF</sequence>
<accession>A0A024WGY0</accession>
<evidence type="ECO:0000313" key="3">
    <source>
        <dbReference type="Proteomes" id="UP000030699"/>
    </source>
</evidence>
<dbReference type="Pfam" id="PF05424">
    <property type="entry name" value="Duffy_binding"/>
    <property type="match status" value="3"/>
</dbReference>
<evidence type="ECO:0000313" key="2">
    <source>
        <dbReference type="EMBL" id="ETW45930.1"/>
    </source>
</evidence>
<dbReference type="EMBL" id="KI925880">
    <property type="protein sequence ID" value="ETW45930.1"/>
    <property type="molecule type" value="Genomic_DNA"/>
</dbReference>
<feature type="domain" description="Duffy-antigen binding" evidence="1">
    <location>
        <begin position="112"/>
        <end position="293"/>
    </location>
</feature>
<dbReference type="GO" id="GO:0046789">
    <property type="term" value="F:host cell surface receptor binding"/>
    <property type="evidence" value="ECO:0007669"/>
    <property type="project" value="InterPro"/>
</dbReference>
<dbReference type="OrthoDB" id="379185at2759"/>
<protein>
    <recommendedName>
        <fullName evidence="1">Duffy-antigen binding domain-containing protein</fullName>
    </recommendedName>
</protein>
<feature type="domain" description="Duffy-antigen binding" evidence="1">
    <location>
        <begin position="513"/>
        <end position="714"/>
    </location>
</feature>
<dbReference type="Gene3D" id="1.20.58.830">
    <property type="match status" value="2"/>
</dbReference>
<reference evidence="2 3" key="2">
    <citation type="submission" date="2013-02" db="EMBL/GenBank/DDBJ databases">
        <title>The Genome Sequence of Plasmodium falciparum MaliPS096_E11.</title>
        <authorList>
            <consortium name="The Broad Institute Genome Sequencing Platform"/>
            <consortium name="The Broad Institute Genome Sequencing Center for Infectious Disease"/>
            <person name="Neafsey D."/>
            <person name="Cheeseman I."/>
            <person name="Volkman S."/>
            <person name="Adams J."/>
            <person name="Walker B."/>
            <person name="Young S.K."/>
            <person name="Zeng Q."/>
            <person name="Gargeya S."/>
            <person name="Fitzgerald M."/>
            <person name="Haas B."/>
            <person name="Abouelleil A."/>
            <person name="Alvarado L."/>
            <person name="Arachchi H.M."/>
            <person name="Berlin A.M."/>
            <person name="Chapman S.B."/>
            <person name="Dewar J."/>
            <person name="Goldberg J."/>
            <person name="Griggs A."/>
            <person name="Gujja S."/>
            <person name="Hansen M."/>
            <person name="Howarth C."/>
            <person name="Imamovic A."/>
            <person name="Larimer J."/>
            <person name="McCowan C."/>
            <person name="Murphy C."/>
            <person name="Neiman D."/>
            <person name="Pearson M."/>
            <person name="Priest M."/>
            <person name="Roberts A."/>
            <person name="Saif S."/>
            <person name="Shea T."/>
            <person name="Sisk P."/>
            <person name="Sykes S."/>
            <person name="Wortman J."/>
            <person name="Nusbaum C."/>
            <person name="Birren B."/>
        </authorList>
    </citation>
    <scope>NUCLEOTIDE SEQUENCE [LARGE SCALE GENOMIC DNA]</scope>
    <source>
        <strain evidence="2 3">MaliPS096_E11</strain>
    </source>
</reference>
<dbReference type="Gene3D" id="1.20.1310.20">
    <property type="entry name" value="Duffy-antigen binding domain"/>
    <property type="match status" value="3"/>
</dbReference>
<dbReference type="InterPro" id="IPR042202">
    <property type="entry name" value="Duffy-ag-bd_sf"/>
</dbReference>
<dbReference type="AlphaFoldDB" id="A0A024WGY0"/>
<name>A0A024WGY0_PLAFA</name>
<evidence type="ECO:0000259" key="1">
    <source>
        <dbReference type="Pfam" id="PF05424"/>
    </source>
</evidence>
<dbReference type="SUPFAM" id="SSF140924">
    <property type="entry name" value="Duffy binding domain-like"/>
    <property type="match status" value="3"/>
</dbReference>
<gene>
    <name evidence="2" type="ORF">PFMALIP_06005</name>
</gene>